<name>A0ABD4SZC2_9CYAN</name>
<dbReference type="Proteomes" id="UP000031561">
    <property type="component" value="Unassembled WGS sequence"/>
</dbReference>
<dbReference type="RefSeq" id="WP_166279686.1">
    <property type="nucleotide sequence ID" value="NZ_JTHE03000019.1"/>
</dbReference>
<evidence type="ECO:0000256" key="1">
    <source>
        <dbReference type="SAM" id="MobiDB-lite"/>
    </source>
</evidence>
<organism evidence="2 3">
    <name type="scientific">Lyngbya confervoides BDU141951</name>
    <dbReference type="NCBI Taxonomy" id="1574623"/>
    <lineage>
        <taxon>Bacteria</taxon>
        <taxon>Bacillati</taxon>
        <taxon>Cyanobacteriota</taxon>
        <taxon>Cyanophyceae</taxon>
        <taxon>Oscillatoriophycideae</taxon>
        <taxon>Oscillatoriales</taxon>
        <taxon>Microcoleaceae</taxon>
        <taxon>Lyngbya</taxon>
    </lineage>
</organism>
<sequence>MEETPQVIGGALVSSAGVTSLDAVTEDQPQVKERPAPKNLTQMIKEEAAKHS</sequence>
<keyword evidence="3" id="KW-1185">Reference proteome</keyword>
<evidence type="ECO:0000313" key="2">
    <source>
        <dbReference type="EMBL" id="MCM1981744.1"/>
    </source>
</evidence>
<dbReference type="AlphaFoldDB" id="A0ABD4SZC2"/>
<proteinExistence type="predicted"/>
<comment type="caution">
    <text evidence="2">The sequence shown here is derived from an EMBL/GenBank/DDBJ whole genome shotgun (WGS) entry which is preliminary data.</text>
</comment>
<accession>A0ABD4SZC2</accession>
<protein>
    <submittedName>
        <fullName evidence="2">Uncharacterized protein</fullName>
    </submittedName>
</protein>
<feature type="region of interest" description="Disordered" evidence="1">
    <location>
        <begin position="20"/>
        <end position="42"/>
    </location>
</feature>
<gene>
    <name evidence="2" type="ORF">QQ91_0002710</name>
</gene>
<reference evidence="2 3" key="1">
    <citation type="journal article" date="2015" name="Genome Announc.">
        <title>Draft Genome Sequence of Filamentous Marine Cyanobacterium Lyngbya confervoides Strain BDU141951.</title>
        <authorList>
            <person name="Chandrababunaidu M.M."/>
            <person name="Sen D."/>
            <person name="Tripathy S."/>
        </authorList>
    </citation>
    <scope>NUCLEOTIDE SEQUENCE [LARGE SCALE GENOMIC DNA]</scope>
    <source>
        <strain evidence="2 3">BDU141951</strain>
    </source>
</reference>
<dbReference type="EMBL" id="JTHE03000019">
    <property type="protein sequence ID" value="MCM1981744.1"/>
    <property type="molecule type" value="Genomic_DNA"/>
</dbReference>
<evidence type="ECO:0000313" key="3">
    <source>
        <dbReference type="Proteomes" id="UP000031561"/>
    </source>
</evidence>